<feature type="chain" id="PRO_5008596600" description="Secreted protein" evidence="1">
    <location>
        <begin position="18"/>
        <end position="74"/>
    </location>
</feature>
<evidence type="ECO:0000256" key="1">
    <source>
        <dbReference type="SAM" id="SignalP"/>
    </source>
</evidence>
<dbReference type="Proteomes" id="UP000078225">
    <property type="component" value="Unassembled WGS sequence"/>
</dbReference>
<dbReference type="AlphaFoldDB" id="A0A1B7L1K9"/>
<reference evidence="3" key="1">
    <citation type="submission" date="2016-05" db="EMBL/GenBank/DDBJ databases">
        <authorList>
            <person name="Behera P."/>
            <person name="Vaishampayan P."/>
            <person name="Singh N."/>
            <person name="Raina V."/>
            <person name="Suar M."/>
            <person name="Pattnaik A."/>
            <person name="Rastogi G."/>
        </authorList>
    </citation>
    <scope>NUCLEOTIDE SEQUENCE [LARGE SCALE GENOMIC DNA]</scope>
    <source>
        <strain evidence="3">MP23</strain>
    </source>
</reference>
<evidence type="ECO:0000313" key="3">
    <source>
        <dbReference type="Proteomes" id="UP000078225"/>
    </source>
</evidence>
<accession>A0A1B7L1K9</accession>
<keyword evidence="3" id="KW-1185">Reference proteome</keyword>
<dbReference type="EMBL" id="LYRP01000033">
    <property type="protein sequence ID" value="OAT76207.1"/>
    <property type="molecule type" value="Genomic_DNA"/>
</dbReference>
<feature type="signal peptide" evidence="1">
    <location>
        <begin position="1"/>
        <end position="17"/>
    </location>
</feature>
<name>A0A1B7L1K9_9ENTR</name>
<dbReference type="STRING" id="1691903.A9B99_12245"/>
<gene>
    <name evidence="2" type="ORF">A9B99_12245</name>
</gene>
<sequence length="74" mass="7586">MTPLVSLLFSAARIACAAVSKLFYKNGDAFQTGQWEDSSPGAVPLAGQPGCGHRYGIMQAPSHIVNPPGGTLAG</sequence>
<protein>
    <recommendedName>
        <fullName evidence="4">Secreted protein</fullName>
    </recommendedName>
</protein>
<evidence type="ECO:0008006" key="4">
    <source>
        <dbReference type="Google" id="ProtNLM"/>
    </source>
</evidence>
<evidence type="ECO:0000313" key="2">
    <source>
        <dbReference type="EMBL" id="OAT76207.1"/>
    </source>
</evidence>
<comment type="caution">
    <text evidence="2">The sequence shown here is derived from an EMBL/GenBank/DDBJ whole genome shotgun (WGS) entry which is preliminary data.</text>
</comment>
<keyword evidence="1" id="KW-0732">Signal</keyword>
<proteinExistence type="predicted"/>
<organism evidence="2 3">
    <name type="scientific">Mangrovibacter phragmitis</name>
    <dbReference type="NCBI Taxonomy" id="1691903"/>
    <lineage>
        <taxon>Bacteria</taxon>
        <taxon>Pseudomonadati</taxon>
        <taxon>Pseudomonadota</taxon>
        <taxon>Gammaproteobacteria</taxon>
        <taxon>Enterobacterales</taxon>
        <taxon>Enterobacteriaceae</taxon>
        <taxon>Mangrovibacter</taxon>
    </lineage>
</organism>